<dbReference type="PANTHER" id="PTHR48081:SF33">
    <property type="entry name" value="KYNURENINE FORMAMIDASE"/>
    <property type="match status" value="1"/>
</dbReference>
<dbReference type="Gene3D" id="3.40.50.1820">
    <property type="entry name" value="alpha/beta hydrolase"/>
    <property type="match status" value="1"/>
</dbReference>
<accession>A0ABX6IJM7</accession>
<dbReference type="PANTHER" id="PTHR48081">
    <property type="entry name" value="AB HYDROLASE SUPERFAMILY PROTEIN C4A8.06C"/>
    <property type="match status" value="1"/>
</dbReference>
<reference evidence="3" key="1">
    <citation type="journal article" date="2021" name="Nat. Microbiol.">
        <title>Cocultivation of an ultrasmall environmental parasitic bacterium with lytic ability against bacteria associated with wastewater foams.</title>
        <authorList>
            <person name="Batinovic S."/>
            <person name="Rose J.J.A."/>
            <person name="Ratcliffe J."/>
            <person name="Seviour R.J."/>
            <person name="Petrovski S."/>
        </authorList>
    </citation>
    <scope>NUCLEOTIDE SEQUENCE</scope>
    <source>
        <strain evidence="3">CON9</strain>
    </source>
</reference>
<evidence type="ECO:0000313" key="3">
    <source>
        <dbReference type="EMBL" id="QHN35836.1"/>
    </source>
</evidence>
<dbReference type="EMBL" id="CP045809">
    <property type="protein sequence ID" value="QHN35836.1"/>
    <property type="molecule type" value="Genomic_DNA"/>
</dbReference>
<protein>
    <submittedName>
        <fullName evidence="3">Prolyl oligopeptidase family serine peptidase</fullName>
    </submittedName>
</protein>
<proteinExistence type="predicted"/>
<dbReference type="Pfam" id="PF20434">
    <property type="entry name" value="BD-FAE"/>
    <property type="match status" value="1"/>
</dbReference>
<dbReference type="InterPro" id="IPR029058">
    <property type="entry name" value="AB_hydrolase_fold"/>
</dbReference>
<gene>
    <name evidence="3" type="ORF">GII31_14105</name>
</gene>
<keyword evidence="4" id="KW-1185">Reference proteome</keyword>
<evidence type="ECO:0000259" key="2">
    <source>
        <dbReference type="Pfam" id="PF20434"/>
    </source>
</evidence>
<keyword evidence="1" id="KW-0378">Hydrolase</keyword>
<dbReference type="InterPro" id="IPR049492">
    <property type="entry name" value="BD-FAE-like_dom"/>
</dbReference>
<feature type="domain" description="BD-FAE-like" evidence="2">
    <location>
        <begin position="42"/>
        <end position="223"/>
    </location>
</feature>
<evidence type="ECO:0000256" key="1">
    <source>
        <dbReference type="ARBA" id="ARBA00022801"/>
    </source>
</evidence>
<evidence type="ECO:0000313" key="4">
    <source>
        <dbReference type="Proteomes" id="UP001059836"/>
    </source>
</evidence>
<dbReference type="Proteomes" id="UP001059836">
    <property type="component" value="Chromosome"/>
</dbReference>
<name>A0ABX6IJM7_9ACTN</name>
<dbReference type="InterPro" id="IPR050300">
    <property type="entry name" value="GDXG_lipolytic_enzyme"/>
</dbReference>
<organism evidence="3 4">
    <name type="scientific">Gordonia pseudamarae</name>
    <dbReference type="NCBI Taxonomy" id="2831662"/>
    <lineage>
        <taxon>Bacteria</taxon>
        <taxon>Bacillati</taxon>
        <taxon>Actinomycetota</taxon>
        <taxon>Actinomycetes</taxon>
        <taxon>Mycobacteriales</taxon>
        <taxon>Gordoniaceae</taxon>
        <taxon>Gordonia</taxon>
    </lineage>
</organism>
<sequence>MTAARTPVNRITVTYGDSPSTFGHIYHATSAPAGTIPGGRMRPVVLIHGGYWSDEFSLTIQSAIARQYAQSGALVWNIEYRRVGQAGGGWPGTGRDVLAAIRALDDLVPAALDPQVAHRVDWSQVAVVGHSAGGQLAVWATAQLRARTRHCVISTVIAQSAALNLEAAARAGSESVRRLIGRPYEEAPHLYREASPSAQEPFDAHVVAVHTADDEAIPLVVSRRYVELMTERGQSAELVVVPGEGHSAFCDPRSRANRETARLLGI</sequence>
<dbReference type="SUPFAM" id="SSF53474">
    <property type="entry name" value="alpha/beta-Hydrolases"/>
    <property type="match status" value="1"/>
</dbReference>
<dbReference type="RefSeq" id="WP_213244061.1">
    <property type="nucleotide sequence ID" value="NZ_CP045806.1"/>
</dbReference>